<name>A0ABX2DHY5_9SPHI</name>
<dbReference type="Proteomes" id="UP000762110">
    <property type="component" value="Unassembled WGS sequence"/>
</dbReference>
<comment type="caution">
    <text evidence="2">The sequence shown here is derived from an EMBL/GenBank/DDBJ whole genome shotgun (WGS) entry which is preliminary data.</text>
</comment>
<evidence type="ECO:0000259" key="1">
    <source>
        <dbReference type="Pfam" id="PF08874"/>
    </source>
</evidence>
<sequence>MKTLHILNGDATLFVFNQSKIEGDTLVWREILADGPVSKTNLWELRSIWISETFGENQVDYHQKVITEAEKLSQLNIYDEVVLWFEYDLTCQINLIFILSIINADYKNENLISLICPDRIDGMPNFRGLGELNTTQLKKLLSQKVKLQKTDLELATKAWDLYIENDFERIKNFLATDFGNLPLLKKALKAHLLRFPNPATQLNHIEKVLIDLINSDISSKTELYNAFWAQESIYGLTDLQLNHILNQLKERKLITKDLL</sequence>
<dbReference type="EMBL" id="JABMKV010000003">
    <property type="protein sequence ID" value="NQX32886.1"/>
    <property type="molecule type" value="Genomic_DNA"/>
</dbReference>
<keyword evidence="3" id="KW-1185">Reference proteome</keyword>
<evidence type="ECO:0000313" key="3">
    <source>
        <dbReference type="Proteomes" id="UP000762110"/>
    </source>
</evidence>
<reference evidence="2 3" key="1">
    <citation type="submission" date="2020-05" db="EMBL/GenBank/DDBJ databases">
        <title>Description of Pedobacter foliorum sp. nov.</title>
        <authorList>
            <person name="Qi S."/>
            <person name="Carlier A."/>
            <person name="Cnockaert M."/>
            <person name="Vandamme P."/>
        </authorList>
    </citation>
    <scope>NUCLEOTIDE SEQUENCE [LARGE SCALE GENOMIC DNA]</scope>
    <source>
        <strain evidence="2 3">LMG 31300</strain>
    </source>
</reference>
<protein>
    <submittedName>
        <fullName evidence="2">DUF1835 domain-containing protein</fullName>
    </submittedName>
</protein>
<dbReference type="Pfam" id="PF08874">
    <property type="entry name" value="DUF1835"/>
    <property type="match status" value="1"/>
</dbReference>
<organism evidence="2 3">
    <name type="scientific">Pedobacter boryungensis</name>
    <dbReference type="NCBI Taxonomy" id="869962"/>
    <lineage>
        <taxon>Bacteria</taxon>
        <taxon>Pseudomonadati</taxon>
        <taxon>Bacteroidota</taxon>
        <taxon>Sphingobacteriia</taxon>
        <taxon>Sphingobacteriales</taxon>
        <taxon>Sphingobacteriaceae</taxon>
        <taxon>Pedobacter</taxon>
    </lineage>
</organism>
<dbReference type="InterPro" id="IPR014973">
    <property type="entry name" value="DUF1835"/>
</dbReference>
<gene>
    <name evidence="2" type="ORF">HQN85_14185</name>
</gene>
<dbReference type="RefSeq" id="WP_173273421.1">
    <property type="nucleotide sequence ID" value="NZ_JABMKV010000003.1"/>
</dbReference>
<evidence type="ECO:0000313" key="2">
    <source>
        <dbReference type="EMBL" id="NQX32886.1"/>
    </source>
</evidence>
<feature type="domain" description="DUF1835" evidence="1">
    <location>
        <begin position="16"/>
        <end position="102"/>
    </location>
</feature>
<accession>A0ABX2DHY5</accession>
<proteinExistence type="predicted"/>